<proteinExistence type="predicted"/>
<accession>A0A9W5IPS0</accession>
<dbReference type="InterPro" id="IPR009732">
    <property type="entry name" value="DUF1304"/>
</dbReference>
<evidence type="ECO:0008006" key="4">
    <source>
        <dbReference type="Google" id="ProtNLM"/>
    </source>
</evidence>
<dbReference type="Pfam" id="PF06993">
    <property type="entry name" value="DUF1304"/>
    <property type="match status" value="1"/>
</dbReference>
<keyword evidence="1" id="KW-0812">Transmembrane</keyword>
<keyword evidence="1" id="KW-1133">Transmembrane helix</keyword>
<reference evidence="2 3" key="1">
    <citation type="submission" date="2010-01" db="EMBL/GenBank/DDBJ databases">
        <authorList>
            <person name="Weinstock G."/>
            <person name="Sodergren E."/>
            <person name="Clifton S."/>
            <person name="Fulton L."/>
            <person name="Fulton B."/>
            <person name="Courtney L."/>
            <person name="Fronick C."/>
            <person name="Harrison M."/>
            <person name="Strong C."/>
            <person name="Farmer C."/>
            <person name="Delahaunty K."/>
            <person name="Markovic C."/>
            <person name="Hall O."/>
            <person name="Minx P."/>
            <person name="Tomlinson C."/>
            <person name="Mitreva M."/>
            <person name="Nelson J."/>
            <person name="Hou S."/>
            <person name="Wollam A."/>
            <person name="Pepin K.H."/>
            <person name="Johnson M."/>
            <person name="Bhonagiri V."/>
            <person name="Nash W.E."/>
            <person name="Warren W."/>
            <person name="Chinwalla A."/>
            <person name="Mardis E.R."/>
            <person name="Wilson R.K."/>
        </authorList>
    </citation>
    <scope>NUCLEOTIDE SEQUENCE [LARGE SCALE GENOMIC DNA]</scope>
    <source>
        <strain evidence="2 3">NJ9703</strain>
    </source>
</reference>
<keyword evidence="1" id="KW-0472">Membrane</keyword>
<feature type="transmembrane region" description="Helical" evidence="1">
    <location>
        <begin position="56"/>
        <end position="73"/>
    </location>
</feature>
<dbReference type="Proteomes" id="UP000004621">
    <property type="component" value="Unassembled WGS sequence"/>
</dbReference>
<feature type="transmembrane region" description="Helical" evidence="1">
    <location>
        <begin position="78"/>
        <end position="98"/>
    </location>
</feature>
<gene>
    <name evidence="2" type="ORF">NEISUBOT_04840</name>
</gene>
<sequence>MKIISTLLVLFVAVEHFYIAWLEMTQIPSEKASELFNMPYEFMEQKRVQTLFSNQGLYNGFLAIGLVWARFAAPDNAVYGATILFLGFVLIAAAWGAFSSGNKSILLKQGLPAFLAAAAVIAA</sequence>
<evidence type="ECO:0000313" key="2">
    <source>
        <dbReference type="EMBL" id="EFC51587.1"/>
    </source>
</evidence>
<comment type="caution">
    <text evidence="2">The sequence shown here is derived from an EMBL/GenBank/DDBJ whole genome shotgun (WGS) entry which is preliminary data.</text>
</comment>
<protein>
    <recommendedName>
        <fullName evidence="4">DUF1304 domain-containing protein</fullName>
    </recommendedName>
</protein>
<evidence type="ECO:0000256" key="1">
    <source>
        <dbReference type="SAM" id="Phobius"/>
    </source>
</evidence>
<dbReference type="EMBL" id="ACEO02000009">
    <property type="protein sequence ID" value="EFC51587.1"/>
    <property type="molecule type" value="Genomic_DNA"/>
</dbReference>
<dbReference type="PANTHER" id="PTHR38446:SF1">
    <property type="entry name" value="BLL0914 PROTEIN"/>
    <property type="match status" value="1"/>
</dbReference>
<dbReference type="PANTHER" id="PTHR38446">
    <property type="entry name" value="BLL0914 PROTEIN"/>
    <property type="match status" value="1"/>
</dbReference>
<dbReference type="RefSeq" id="WP_004520404.1">
    <property type="nucleotide sequence ID" value="NZ_ACEO02000009.1"/>
</dbReference>
<name>A0A9W5IPS0_NEISU</name>
<organism evidence="2 3">
    <name type="scientific">Neisseria subflava NJ9703</name>
    <dbReference type="NCBI Taxonomy" id="546268"/>
    <lineage>
        <taxon>Bacteria</taxon>
        <taxon>Pseudomonadati</taxon>
        <taxon>Pseudomonadota</taxon>
        <taxon>Betaproteobacteria</taxon>
        <taxon>Neisseriales</taxon>
        <taxon>Neisseriaceae</taxon>
        <taxon>Neisseria</taxon>
    </lineage>
</organism>
<evidence type="ECO:0000313" key="3">
    <source>
        <dbReference type="Proteomes" id="UP000004621"/>
    </source>
</evidence>
<dbReference type="AlphaFoldDB" id="A0A9W5IPS0"/>